<reference evidence="4 5" key="1">
    <citation type="submission" date="2017-06" db="EMBL/GenBank/DDBJ databases">
        <authorList>
            <person name="Kim H.J."/>
            <person name="Triplett B.A."/>
        </authorList>
    </citation>
    <scope>NUCLEOTIDE SEQUENCE [LARGE SCALE GENOMIC DNA]</scope>
    <source>
        <strain evidence="4">FRACA_ARgP5</strain>
    </source>
</reference>
<dbReference type="AlphaFoldDB" id="A0A2I2KKQ8"/>
<dbReference type="CDD" id="cd06341">
    <property type="entry name" value="PBP1_ABC_ligand_binding-like"/>
    <property type="match status" value="1"/>
</dbReference>
<dbReference type="Pfam" id="PF13458">
    <property type="entry name" value="Peripla_BP_6"/>
    <property type="match status" value="1"/>
</dbReference>
<dbReference type="Proteomes" id="UP000234331">
    <property type="component" value="Unassembled WGS sequence"/>
</dbReference>
<dbReference type="InterPro" id="IPR028081">
    <property type="entry name" value="Leu-bd"/>
</dbReference>
<feature type="domain" description="Leucine-binding protein" evidence="3">
    <location>
        <begin position="57"/>
        <end position="400"/>
    </location>
</feature>
<gene>
    <name evidence="4" type="ORF">FRACA_1310007</name>
</gene>
<protein>
    <submittedName>
        <fullName evidence="4">ABC-type branched-chain amino acid transport system, periplasmic component</fullName>
    </submittedName>
</protein>
<evidence type="ECO:0000256" key="1">
    <source>
        <dbReference type="ARBA" id="ARBA00010062"/>
    </source>
</evidence>
<evidence type="ECO:0000313" key="4">
    <source>
        <dbReference type="EMBL" id="SNQ46258.1"/>
    </source>
</evidence>
<dbReference type="Gene3D" id="3.40.50.2300">
    <property type="match status" value="2"/>
</dbReference>
<dbReference type="EMBL" id="FZMO01000037">
    <property type="protein sequence ID" value="SNQ46258.1"/>
    <property type="molecule type" value="Genomic_DNA"/>
</dbReference>
<organism evidence="4 5">
    <name type="scientific">Frankia canadensis</name>
    <dbReference type="NCBI Taxonomy" id="1836972"/>
    <lineage>
        <taxon>Bacteria</taxon>
        <taxon>Bacillati</taxon>
        <taxon>Actinomycetota</taxon>
        <taxon>Actinomycetes</taxon>
        <taxon>Frankiales</taxon>
        <taxon>Frankiaceae</taxon>
        <taxon>Frankia</taxon>
    </lineage>
</organism>
<dbReference type="PANTHER" id="PTHR47235">
    <property type="entry name" value="BLR6548 PROTEIN"/>
    <property type="match status" value="1"/>
</dbReference>
<evidence type="ECO:0000256" key="2">
    <source>
        <dbReference type="ARBA" id="ARBA00022729"/>
    </source>
</evidence>
<dbReference type="InterPro" id="IPR028082">
    <property type="entry name" value="Peripla_BP_I"/>
</dbReference>
<dbReference type="SUPFAM" id="SSF53822">
    <property type="entry name" value="Periplasmic binding protein-like I"/>
    <property type="match status" value="1"/>
</dbReference>
<evidence type="ECO:0000259" key="3">
    <source>
        <dbReference type="Pfam" id="PF13458"/>
    </source>
</evidence>
<proteinExistence type="inferred from homology"/>
<keyword evidence="5" id="KW-1185">Reference proteome</keyword>
<dbReference type="PANTHER" id="PTHR47235:SF1">
    <property type="entry name" value="BLR6548 PROTEIN"/>
    <property type="match status" value="1"/>
</dbReference>
<evidence type="ECO:0000313" key="5">
    <source>
        <dbReference type="Proteomes" id="UP000234331"/>
    </source>
</evidence>
<comment type="similarity">
    <text evidence="1">Belongs to the leucine-binding protein family.</text>
</comment>
<name>A0A2I2KKQ8_9ACTN</name>
<accession>A0A2I2KKQ8</accession>
<dbReference type="RefSeq" id="WP_243407200.1">
    <property type="nucleotide sequence ID" value="NZ_FZMO01000037.1"/>
</dbReference>
<keyword evidence="2" id="KW-0732">Signal</keyword>
<sequence length="417" mass="43250">MFTRRPGSLLRRPLGRRFAATGVAAVLLAVGAGLAGCSSSDPASVAACASPGVDDHQISLGVLYPDSGPVAGIYAAARAGIDARLGAANAAGGVHGRRITYQWRDDQGVPLPNGIGARELVEQRGVFGLIELSVAAAGSAAYLTQRGVPVTGMASDDIWTRAPNMFAATTSTGAAVDTQGQFVQERGGRRAVILQTALSPAQSSAAESYARSLVAAGVQVLGTVTYTSGVDDPALVARRIAATRADTVVGVIEPHDLVDVVDALRGGGYNPKVVLSANGYDHDLLQTYGPRMAGIAVPVFYRPFELGGPGINAYVTAMHRFAPQVTQPEQDIAVAAYISTDIFLRGLDLAGACPTRARFIEALRGVNSYDADGLINTISFRVGPARPTTCYSFVQANTTGSGFVVVEPNLCGHLLNP</sequence>